<dbReference type="PANTHER" id="PTHR39535">
    <property type="entry name" value="SPORULATION-DELAYING PROTEIN SDPB"/>
    <property type="match status" value="1"/>
</dbReference>
<keyword evidence="9" id="KW-1185">Reference proteome</keyword>
<dbReference type="InterPro" id="IPR053934">
    <property type="entry name" value="HTTM_dom"/>
</dbReference>
<feature type="domain" description="HTTM-like" evidence="7">
    <location>
        <begin position="30"/>
        <end position="302"/>
    </location>
</feature>
<gene>
    <name evidence="8" type="ORF">AB2L27_19895</name>
</gene>
<evidence type="ECO:0000256" key="6">
    <source>
        <dbReference type="SAM" id="Phobius"/>
    </source>
</evidence>
<feature type="region of interest" description="Disordered" evidence="5">
    <location>
        <begin position="312"/>
        <end position="331"/>
    </location>
</feature>
<dbReference type="InterPro" id="IPR011020">
    <property type="entry name" value="HTTM-like"/>
</dbReference>
<comment type="subcellular location">
    <subcellularLocation>
        <location evidence="1">Endomembrane system</location>
        <topology evidence="1">Multi-pass membrane protein</topology>
    </subcellularLocation>
</comment>
<dbReference type="PANTHER" id="PTHR39535:SF2">
    <property type="entry name" value="HTTM DOMAIN-CONTAINING PROTEIN"/>
    <property type="match status" value="1"/>
</dbReference>
<evidence type="ECO:0000256" key="2">
    <source>
        <dbReference type="ARBA" id="ARBA00022692"/>
    </source>
</evidence>
<dbReference type="EMBL" id="JBGFTU010000041">
    <property type="protein sequence ID" value="MEZ0167022.1"/>
    <property type="molecule type" value="Genomic_DNA"/>
</dbReference>
<dbReference type="NCBIfam" id="TIGR04033">
    <property type="entry name" value="export_SdpB"/>
    <property type="match status" value="1"/>
</dbReference>
<reference evidence="8 9" key="1">
    <citation type="submission" date="2024-07" db="EMBL/GenBank/DDBJ databases">
        <authorList>
            <person name="Thanompreechachai J."/>
            <person name="Duangmal K."/>
        </authorList>
    </citation>
    <scope>NUCLEOTIDE SEQUENCE [LARGE SCALE GENOMIC DNA]</scope>
    <source>
        <strain evidence="8 9">LSe6-4</strain>
    </source>
</reference>
<evidence type="ECO:0000313" key="8">
    <source>
        <dbReference type="EMBL" id="MEZ0167022.1"/>
    </source>
</evidence>
<sequence length="331" mass="36008">MSATPTRTAYSILPKASGALRRVSDGIAWFDVRTSRNIAWARSLIAVAQLSILVFTPANFLFVPVGTEPAGPSCNAYNAWTAYCALDEFDASYISWALVAGLILVISGFWPRVTGILHVWVTFSISTAIQLPDGGEAAAQVVTVFFALILLSDNRRNHWIIDTSSRKTSTLTPISWAASWGLRLQIFWIYISASVAKFSVPEWQEGSAIYYVARQVFFGVDGPLEGLLLWATSQPLLSLAITWGTMIGEIAIAILVLLPYRVARFSLVLTMVFHGGIILVIGLWSFGLIMIASVLGVLASRPTVVTVSLPPRGSAPTVTQSRQDQVSDSRL</sequence>
<dbReference type="SMART" id="SM00752">
    <property type="entry name" value="HTTM"/>
    <property type="match status" value="1"/>
</dbReference>
<evidence type="ECO:0000259" key="7">
    <source>
        <dbReference type="SMART" id="SM00752"/>
    </source>
</evidence>
<feature type="transmembrane region" description="Helical" evidence="6">
    <location>
        <begin position="93"/>
        <end position="110"/>
    </location>
</feature>
<dbReference type="Pfam" id="PF05090">
    <property type="entry name" value="HTTM"/>
    <property type="match status" value="1"/>
</dbReference>
<protein>
    <submittedName>
        <fullName evidence="8">Sporulation-delaying protein SdpB family protein</fullName>
    </submittedName>
</protein>
<dbReference type="InterPro" id="IPR052964">
    <property type="entry name" value="Sporulation_signal_mat"/>
</dbReference>
<evidence type="ECO:0000256" key="5">
    <source>
        <dbReference type="SAM" id="MobiDB-lite"/>
    </source>
</evidence>
<accession>A0ABV4H615</accession>
<keyword evidence="4 6" id="KW-0472">Membrane</keyword>
<comment type="caution">
    <text evidence="8">The sequence shown here is derived from an EMBL/GenBank/DDBJ whole genome shotgun (WGS) entry which is preliminary data.</text>
</comment>
<feature type="transmembrane region" description="Helical" evidence="6">
    <location>
        <begin position="272"/>
        <end position="299"/>
    </location>
</feature>
<keyword evidence="2 6" id="KW-0812">Transmembrane</keyword>
<keyword evidence="3 6" id="KW-1133">Transmembrane helix</keyword>
<dbReference type="InterPro" id="IPR023894">
    <property type="entry name" value="Sporulation_SdpB"/>
</dbReference>
<organism evidence="8 9">
    <name type="scientific">Kineococcus halophytocola</name>
    <dbReference type="NCBI Taxonomy" id="3234027"/>
    <lineage>
        <taxon>Bacteria</taxon>
        <taxon>Bacillati</taxon>
        <taxon>Actinomycetota</taxon>
        <taxon>Actinomycetes</taxon>
        <taxon>Kineosporiales</taxon>
        <taxon>Kineosporiaceae</taxon>
        <taxon>Kineococcus</taxon>
    </lineage>
</organism>
<proteinExistence type="predicted"/>
<feature type="transmembrane region" description="Helical" evidence="6">
    <location>
        <begin position="43"/>
        <end position="63"/>
    </location>
</feature>
<evidence type="ECO:0000256" key="3">
    <source>
        <dbReference type="ARBA" id="ARBA00022989"/>
    </source>
</evidence>
<name>A0ABV4H615_9ACTN</name>
<evidence type="ECO:0000313" key="9">
    <source>
        <dbReference type="Proteomes" id="UP001565927"/>
    </source>
</evidence>
<dbReference type="RefSeq" id="WP_370443227.1">
    <property type="nucleotide sequence ID" value="NZ_JBGFTU010000041.1"/>
</dbReference>
<evidence type="ECO:0000256" key="4">
    <source>
        <dbReference type="ARBA" id="ARBA00023136"/>
    </source>
</evidence>
<feature type="transmembrane region" description="Helical" evidence="6">
    <location>
        <begin position="236"/>
        <end position="260"/>
    </location>
</feature>
<dbReference type="Proteomes" id="UP001565927">
    <property type="component" value="Unassembled WGS sequence"/>
</dbReference>
<evidence type="ECO:0000256" key="1">
    <source>
        <dbReference type="ARBA" id="ARBA00004127"/>
    </source>
</evidence>